<proteinExistence type="predicted"/>
<dbReference type="AlphaFoldDB" id="A0A8D2DZ10"/>
<keyword evidence="1" id="KW-0812">Transmembrane</keyword>
<reference evidence="2" key="2">
    <citation type="submission" date="2025-09" db="UniProtKB">
        <authorList>
            <consortium name="Ensembl"/>
        </authorList>
    </citation>
    <scope>IDENTIFICATION</scope>
</reference>
<evidence type="ECO:0000256" key="1">
    <source>
        <dbReference type="SAM" id="Phobius"/>
    </source>
</evidence>
<protein>
    <submittedName>
        <fullName evidence="2">Uncharacterized protein</fullName>
    </submittedName>
</protein>
<keyword evidence="1" id="KW-1133">Transmembrane helix</keyword>
<keyword evidence="1" id="KW-0472">Membrane</keyword>
<organism evidence="2 3">
    <name type="scientific">Sciurus vulgaris</name>
    <name type="common">Eurasian red squirrel</name>
    <dbReference type="NCBI Taxonomy" id="55149"/>
    <lineage>
        <taxon>Eukaryota</taxon>
        <taxon>Metazoa</taxon>
        <taxon>Chordata</taxon>
        <taxon>Craniata</taxon>
        <taxon>Vertebrata</taxon>
        <taxon>Euteleostomi</taxon>
        <taxon>Mammalia</taxon>
        <taxon>Eutheria</taxon>
        <taxon>Euarchontoglires</taxon>
        <taxon>Glires</taxon>
        <taxon>Rodentia</taxon>
        <taxon>Sciuromorpha</taxon>
        <taxon>Sciuridae</taxon>
        <taxon>Sciurinae</taxon>
        <taxon>Sciurini</taxon>
        <taxon>Sciurus</taxon>
    </lineage>
</organism>
<evidence type="ECO:0000313" key="2">
    <source>
        <dbReference type="Ensembl" id="ENSSVLP00005030665.1"/>
    </source>
</evidence>
<keyword evidence="3" id="KW-1185">Reference proteome</keyword>
<name>A0A8D2DZ10_SCIVU</name>
<reference evidence="2" key="1">
    <citation type="submission" date="2025-08" db="UniProtKB">
        <authorList>
            <consortium name="Ensembl"/>
        </authorList>
    </citation>
    <scope>IDENTIFICATION</scope>
</reference>
<sequence>CHYCDFKFTRLNESNCTSVTDFDDCPGNITDFCPENIVCACKDGEPFCKCLNFRGQWGNYWFMGAKCDQLWNTLDLILVATLPGIGLALIVGVTIQTIHYCKKNSKKNIDNNREQKSLSGLQPQHKSEYAFDTHLRPPQLDQGQVNTEIHLTNKLSLQKRPEKKKALEKLKKNLEIKAVVRDNKMKCYQKIKLHKYGMIDLMVYIKSTGQAWGNYTVNDHYLPPPPLFVSR</sequence>
<feature type="transmembrane region" description="Helical" evidence="1">
    <location>
        <begin position="76"/>
        <end position="98"/>
    </location>
</feature>
<dbReference type="Ensembl" id="ENSSVLT00005034059.1">
    <property type="protein sequence ID" value="ENSSVLP00005030665.1"/>
    <property type="gene ID" value="ENSSVLG00005024140.1"/>
</dbReference>
<dbReference type="GeneTree" id="ENSGT00520000059318"/>
<dbReference type="Proteomes" id="UP000694564">
    <property type="component" value="Chromosome X"/>
</dbReference>
<evidence type="ECO:0000313" key="3">
    <source>
        <dbReference type="Proteomes" id="UP000694564"/>
    </source>
</evidence>
<accession>A0A8D2DZ10</accession>